<proteinExistence type="predicted"/>
<evidence type="ECO:0000256" key="12">
    <source>
        <dbReference type="ARBA" id="ARBA00041702"/>
    </source>
</evidence>
<keyword evidence="3" id="KW-1003">Cell membrane</keyword>
<keyword evidence="2" id="KW-0813">Transport</keyword>
<dbReference type="GO" id="GO:0016324">
    <property type="term" value="C:apical plasma membrane"/>
    <property type="evidence" value="ECO:0007669"/>
    <property type="project" value="UniProtKB-SubCell"/>
</dbReference>
<evidence type="ECO:0000256" key="2">
    <source>
        <dbReference type="ARBA" id="ARBA00022448"/>
    </source>
</evidence>
<gene>
    <name evidence="15" type="ORF">ONB1V03_LOCUS16397</name>
</gene>
<protein>
    <recommendedName>
        <fullName evidence="11">Zinc transporter ZIP3</fullName>
    </recommendedName>
    <alternativeName>
        <fullName evidence="13">Solute carrier family 39 member 3</fullName>
    </alternativeName>
    <alternativeName>
        <fullName evidence="12">Zrt- and Irt-like protein 3</fullName>
    </alternativeName>
</protein>
<evidence type="ECO:0000256" key="3">
    <source>
        <dbReference type="ARBA" id="ARBA00022475"/>
    </source>
</evidence>
<evidence type="ECO:0000256" key="8">
    <source>
        <dbReference type="ARBA" id="ARBA00023065"/>
    </source>
</evidence>
<sequence length="225" mass="24373">MHSHSHDFSHVQSAGTTSISFFILMFATSVHSVFEGLALGLQKDTTKAMHLFVGIILHECLVAFALGLNSARIDSAVKTNVKFSVLFSLTIPVGIVLGVVLGVTPGLLGRSISAVFQGLAAGTFIHVTFHELIPAEFMGDHDVDDSLSTGGTGGDGEHQKYRQKLFKIFLLFIGFCVMAVMTLFTIALSLLNRSISAMFQGLAAETFIHVTFHELSLWPITTWTT</sequence>
<reference evidence="15" key="1">
    <citation type="submission" date="2020-11" db="EMBL/GenBank/DDBJ databases">
        <authorList>
            <person name="Tran Van P."/>
        </authorList>
    </citation>
    <scope>NUCLEOTIDE SEQUENCE</scope>
</reference>
<dbReference type="Proteomes" id="UP000728032">
    <property type="component" value="Unassembled WGS sequence"/>
</dbReference>
<comment type="subcellular location">
    <subcellularLocation>
        <location evidence="1">Apical cell membrane</location>
        <topology evidence="1">Multi-pass membrane protein</topology>
    </subcellularLocation>
</comment>
<feature type="transmembrane region" description="Helical" evidence="14">
    <location>
        <begin position="168"/>
        <end position="191"/>
    </location>
</feature>
<evidence type="ECO:0000256" key="14">
    <source>
        <dbReference type="SAM" id="Phobius"/>
    </source>
</evidence>
<dbReference type="OrthoDB" id="448280at2759"/>
<keyword evidence="4 14" id="KW-0812">Transmembrane</keyword>
<evidence type="ECO:0000256" key="4">
    <source>
        <dbReference type="ARBA" id="ARBA00022692"/>
    </source>
</evidence>
<dbReference type="PANTHER" id="PTHR11040">
    <property type="entry name" value="ZINC/IRON TRANSPORTER"/>
    <property type="match status" value="1"/>
</dbReference>
<evidence type="ECO:0000256" key="6">
    <source>
        <dbReference type="ARBA" id="ARBA00022906"/>
    </source>
</evidence>
<organism evidence="15">
    <name type="scientific">Oppiella nova</name>
    <dbReference type="NCBI Taxonomy" id="334625"/>
    <lineage>
        <taxon>Eukaryota</taxon>
        <taxon>Metazoa</taxon>
        <taxon>Ecdysozoa</taxon>
        <taxon>Arthropoda</taxon>
        <taxon>Chelicerata</taxon>
        <taxon>Arachnida</taxon>
        <taxon>Acari</taxon>
        <taxon>Acariformes</taxon>
        <taxon>Sarcoptiformes</taxon>
        <taxon>Oribatida</taxon>
        <taxon>Brachypylina</taxon>
        <taxon>Oppioidea</taxon>
        <taxon>Oppiidae</taxon>
        <taxon>Oppiella</taxon>
    </lineage>
</organism>
<evidence type="ECO:0000313" key="15">
    <source>
        <dbReference type="EMBL" id="CAD7659826.1"/>
    </source>
</evidence>
<comment type="catalytic activity">
    <reaction evidence="10">
        <text>Zn(2+)(in) = Zn(2+)(out)</text>
        <dbReference type="Rhea" id="RHEA:29351"/>
        <dbReference type="ChEBI" id="CHEBI:29105"/>
    </reaction>
    <physiologicalReaction direction="left-to-right" evidence="10">
        <dbReference type="Rhea" id="RHEA:29352"/>
    </physiologicalReaction>
</comment>
<name>A0A7R9MGS9_9ACAR</name>
<evidence type="ECO:0000256" key="1">
    <source>
        <dbReference type="ARBA" id="ARBA00004424"/>
    </source>
</evidence>
<evidence type="ECO:0000313" key="16">
    <source>
        <dbReference type="Proteomes" id="UP000728032"/>
    </source>
</evidence>
<keyword evidence="6" id="KW-0864">Zinc transport</keyword>
<keyword evidence="8" id="KW-0406">Ion transport</keyword>
<feature type="non-terminal residue" evidence="15">
    <location>
        <position position="1"/>
    </location>
</feature>
<dbReference type="GO" id="GO:0005385">
    <property type="term" value="F:zinc ion transmembrane transporter activity"/>
    <property type="evidence" value="ECO:0007669"/>
    <property type="project" value="TreeGrafter"/>
</dbReference>
<accession>A0A7R9MGS9</accession>
<evidence type="ECO:0000256" key="7">
    <source>
        <dbReference type="ARBA" id="ARBA00022989"/>
    </source>
</evidence>
<keyword evidence="16" id="KW-1185">Reference proteome</keyword>
<keyword evidence="9 14" id="KW-0472">Membrane</keyword>
<feature type="transmembrane region" description="Helical" evidence="14">
    <location>
        <begin position="51"/>
        <end position="71"/>
    </location>
</feature>
<evidence type="ECO:0000256" key="5">
    <source>
        <dbReference type="ARBA" id="ARBA00022833"/>
    </source>
</evidence>
<evidence type="ECO:0000256" key="11">
    <source>
        <dbReference type="ARBA" id="ARBA00039395"/>
    </source>
</evidence>
<dbReference type="AlphaFoldDB" id="A0A7R9MGS9"/>
<feature type="transmembrane region" description="Helical" evidence="14">
    <location>
        <begin position="83"/>
        <end position="103"/>
    </location>
</feature>
<evidence type="ECO:0000256" key="13">
    <source>
        <dbReference type="ARBA" id="ARBA00042778"/>
    </source>
</evidence>
<dbReference type="PANTHER" id="PTHR11040:SF221">
    <property type="entry name" value="ZINC TRANSPORTER ZIP3"/>
    <property type="match status" value="1"/>
</dbReference>
<evidence type="ECO:0000256" key="9">
    <source>
        <dbReference type="ARBA" id="ARBA00023136"/>
    </source>
</evidence>
<dbReference type="Pfam" id="PF02535">
    <property type="entry name" value="Zip"/>
    <property type="match status" value="1"/>
</dbReference>
<keyword evidence="7 14" id="KW-1133">Transmembrane helix</keyword>
<dbReference type="EMBL" id="OC933249">
    <property type="protein sequence ID" value="CAD7659826.1"/>
    <property type="molecule type" value="Genomic_DNA"/>
</dbReference>
<keyword evidence="5" id="KW-0862">Zinc</keyword>
<dbReference type="InterPro" id="IPR003689">
    <property type="entry name" value="ZIP"/>
</dbReference>
<feature type="transmembrane region" description="Helical" evidence="14">
    <location>
        <begin position="20"/>
        <end position="39"/>
    </location>
</feature>
<evidence type="ECO:0000256" key="10">
    <source>
        <dbReference type="ARBA" id="ARBA00036307"/>
    </source>
</evidence>
<dbReference type="EMBL" id="CAJPVJ010018424">
    <property type="protein sequence ID" value="CAG2176964.1"/>
    <property type="molecule type" value="Genomic_DNA"/>
</dbReference>